<evidence type="ECO:0000313" key="1">
    <source>
        <dbReference type="EMBL" id="MRW94818.1"/>
    </source>
</evidence>
<keyword evidence="2" id="KW-1185">Reference proteome</keyword>
<dbReference type="GO" id="GO:0016787">
    <property type="term" value="F:hydrolase activity"/>
    <property type="evidence" value="ECO:0007669"/>
    <property type="project" value="UniProtKB-KW"/>
</dbReference>
<comment type="caution">
    <text evidence="1">The sequence shown here is derived from an EMBL/GenBank/DDBJ whole genome shotgun (WGS) entry which is preliminary data.</text>
</comment>
<reference evidence="1 2" key="1">
    <citation type="submission" date="2019-11" db="EMBL/GenBank/DDBJ databases">
        <title>Novel species isolated from a subtropical stream in China.</title>
        <authorList>
            <person name="Lu H."/>
        </authorList>
    </citation>
    <scope>NUCLEOTIDE SEQUENCE [LARGE SCALE GENOMIC DNA]</scope>
    <source>
        <strain evidence="1 2">FT80W</strain>
    </source>
</reference>
<dbReference type="PIRSF" id="PIRSF031982">
    <property type="entry name" value="UCP031982_abhydr"/>
    <property type="match status" value="1"/>
</dbReference>
<dbReference type="SUPFAM" id="SSF53474">
    <property type="entry name" value="alpha/beta-Hydrolases"/>
    <property type="match status" value="1"/>
</dbReference>
<dbReference type="EMBL" id="WKJK01000038">
    <property type="protein sequence ID" value="MRW94818.1"/>
    <property type="molecule type" value="Genomic_DNA"/>
</dbReference>
<proteinExistence type="predicted"/>
<protein>
    <submittedName>
        <fullName evidence="1">Dienelactone hydrolase</fullName>
    </submittedName>
</protein>
<sequence length="337" mass="36681">MRWFGLWLAFLTWPTWAAVGYTTIPAHDQVGTITLFYPSVTPEQPMRRGEFIMQLAEQGGPVRGNGRLVVISHGSGGSPWVHSDLARALVEAGFVVAMPAHRGDNYRDDAHPGPESWTLRPAEISTAIDEVGRDARFAPLLKLDQVGMYGMSAGGHTALSMAGGRWSPALFKQHCEADLEADFQSCVGLATHLTGGMLDGLKKWLALLIIRHRFDDDKLREHHDPRIAAVVAGVPAAADFDLDSLRAPRVPLALITAGQDRWLIPRFHSDRVLAVCQTCIHLVHLPNAGHGALLSPLPPGLSGLVGDMLNDPTGFDRSQLPQVDQAIVAFFSQRLLP</sequence>
<gene>
    <name evidence="1" type="ORF">GJ699_33125</name>
</gene>
<organism evidence="1 2">
    <name type="scientific">Duganella guangzhouensis</name>
    <dbReference type="NCBI Taxonomy" id="2666084"/>
    <lineage>
        <taxon>Bacteria</taxon>
        <taxon>Pseudomonadati</taxon>
        <taxon>Pseudomonadota</taxon>
        <taxon>Betaproteobacteria</taxon>
        <taxon>Burkholderiales</taxon>
        <taxon>Oxalobacteraceae</taxon>
        <taxon>Telluria group</taxon>
        <taxon>Duganella</taxon>
    </lineage>
</organism>
<dbReference type="InterPro" id="IPR029058">
    <property type="entry name" value="AB_hydrolase_fold"/>
</dbReference>
<dbReference type="RefSeq" id="WP_154383685.1">
    <property type="nucleotide sequence ID" value="NZ_WKJK01000038.1"/>
</dbReference>
<dbReference type="Gene3D" id="3.40.50.1820">
    <property type="entry name" value="alpha/beta hydrolase"/>
    <property type="match status" value="1"/>
</dbReference>
<dbReference type="Proteomes" id="UP000433309">
    <property type="component" value="Unassembled WGS sequence"/>
</dbReference>
<dbReference type="InterPro" id="IPR016986">
    <property type="entry name" value="UCP031982_abhydr"/>
</dbReference>
<accession>A0A6I2L9V9</accession>
<name>A0A6I2L9V9_9BURK</name>
<dbReference type="AlphaFoldDB" id="A0A6I2L9V9"/>
<keyword evidence="1" id="KW-0378">Hydrolase</keyword>
<evidence type="ECO:0000313" key="2">
    <source>
        <dbReference type="Proteomes" id="UP000433309"/>
    </source>
</evidence>